<dbReference type="STRING" id="27349.A0A0L6V8M0"/>
<feature type="transmembrane region" description="Helical" evidence="6">
    <location>
        <begin position="6"/>
        <end position="24"/>
    </location>
</feature>
<dbReference type="AlphaFoldDB" id="A0A0L6V8M0"/>
<feature type="compositionally biased region" description="Basic residues" evidence="5">
    <location>
        <begin position="507"/>
        <end position="534"/>
    </location>
</feature>
<dbReference type="OrthoDB" id="5598268at2759"/>
<feature type="compositionally biased region" description="Basic and acidic residues" evidence="5">
    <location>
        <begin position="483"/>
        <end position="494"/>
    </location>
</feature>
<comment type="caution">
    <text evidence="9">The sequence shown here is derived from an EMBL/GenBank/DDBJ whole genome shotgun (WGS) entry which is preliminary data.</text>
</comment>
<dbReference type="PANTHER" id="PTHR13230">
    <property type="entry name" value="GENERAL TRANSCRIPTION FACTOR IIIC, POLYPEPTIDE 5"/>
    <property type="match status" value="1"/>
</dbReference>
<evidence type="ECO:0000256" key="1">
    <source>
        <dbReference type="ARBA" id="ARBA00004123"/>
    </source>
</evidence>
<dbReference type="GO" id="GO:0006384">
    <property type="term" value="P:transcription initiation at RNA polymerase III promoter"/>
    <property type="evidence" value="ECO:0007669"/>
    <property type="project" value="InterPro"/>
</dbReference>
<dbReference type="Pfam" id="PF09734">
    <property type="entry name" value="Tau95"/>
    <property type="match status" value="1"/>
</dbReference>
<dbReference type="Pfam" id="PF17682">
    <property type="entry name" value="Tau95_N"/>
    <property type="match status" value="1"/>
</dbReference>
<proteinExistence type="predicted"/>
<dbReference type="GO" id="GO:0005634">
    <property type="term" value="C:nucleus"/>
    <property type="evidence" value="ECO:0007669"/>
    <property type="project" value="UniProtKB-SubCell"/>
</dbReference>
<dbReference type="Proteomes" id="UP000037035">
    <property type="component" value="Unassembled WGS sequence"/>
</dbReference>
<sequence length="596" mass="67519">MINQAHVSYFYMIIVLHAGFAVNIRSEQLYPTKQQSIRLVSAWDDPCSNPPTFNCPHRAPRLRPMAAERTSLPVTGPELVAIECPLQLKADPDGQRERSRSVYDGLIDSLGGTTQLSARLAARDPNRPVELTLVKSSTNDYIRPVAGEWVQTSNILVKLIKRTRKPKVPPLAASSDSDAIQPIRLYKIEPVGVIPLTVRFRAWASLPSFGRLSVHARPQASDQHTGARHEVFELYRQNAPTVVTEAPDGSQRLLNRSRYVPVGPQTITWECPEVPNGPAARDLEQHTPQNETLFEKLSSLFEQRPIWSRMAFQQHLSANELRYIRHFQRISLRNVDRKEANDKFTLKLMKRTNTKAGTTETGTLDTTRFDGLELHQSVGTYQLCDISDPLLVSLINSTKGVLPKCDVRTGWYTSNAIEQIRSILRRKFHALLDEQRLVKDIECVDLLEIDVSQGAVDLLKKSASAHRRFKGALQNPYSPADQAADHGDRERPDAEVDSTDPDASSSQRRKPANSKPHHPNPLLKVRREKRRVRAKPVENHVAFTESSRRDVQKVYFHTQIWSTRHLSFFHATSIVSTARRECFWQSGHPSPRPDDI</sequence>
<reference evidence="9 10" key="1">
    <citation type="submission" date="2015-08" db="EMBL/GenBank/DDBJ databases">
        <title>Next Generation Sequencing and Analysis of the Genome of Puccinia sorghi L Schw, the Causal Agent of Maize Common Rust.</title>
        <authorList>
            <person name="Rochi L."/>
            <person name="Burguener G."/>
            <person name="Darino M."/>
            <person name="Turjanski A."/>
            <person name="Kreff E."/>
            <person name="Dieguez M.J."/>
            <person name="Sacco F."/>
        </authorList>
    </citation>
    <scope>NUCLEOTIDE SEQUENCE [LARGE SCALE GENOMIC DNA]</scope>
    <source>
        <strain evidence="9 10">RO10H11247</strain>
    </source>
</reference>
<gene>
    <name evidence="9" type="ORF">VP01_2237g5</name>
</gene>
<keyword evidence="6" id="KW-0472">Membrane</keyword>
<feature type="domain" description="Transcription factor IIIC subunit Tfc1/Sfc1 triple barrel" evidence="8">
    <location>
        <begin position="80"/>
        <end position="203"/>
    </location>
</feature>
<dbReference type="Gene3D" id="3.30.200.160">
    <property type="entry name" value="TFIIIC, subcomplex tauA, subunit Sfc1, barrel domain"/>
    <property type="match status" value="1"/>
</dbReference>
<evidence type="ECO:0000256" key="4">
    <source>
        <dbReference type="ARBA" id="ARBA00023242"/>
    </source>
</evidence>
<keyword evidence="2" id="KW-0238">DNA-binding</keyword>
<protein>
    <submittedName>
        <fullName evidence="9">Uncharacterized protein</fullName>
    </submittedName>
</protein>
<keyword evidence="6" id="KW-0812">Transmembrane</keyword>
<evidence type="ECO:0000256" key="3">
    <source>
        <dbReference type="ARBA" id="ARBA00023163"/>
    </source>
</evidence>
<evidence type="ECO:0000256" key="5">
    <source>
        <dbReference type="SAM" id="MobiDB-lite"/>
    </source>
</evidence>
<keyword evidence="3" id="KW-0804">Transcription</keyword>
<evidence type="ECO:0000259" key="8">
    <source>
        <dbReference type="Pfam" id="PF17682"/>
    </source>
</evidence>
<dbReference type="EMBL" id="LAVV01007100">
    <property type="protein sequence ID" value="KNZ57118.1"/>
    <property type="molecule type" value="Genomic_DNA"/>
</dbReference>
<evidence type="ECO:0000259" key="7">
    <source>
        <dbReference type="Pfam" id="PF09734"/>
    </source>
</evidence>
<evidence type="ECO:0000256" key="2">
    <source>
        <dbReference type="ARBA" id="ARBA00023125"/>
    </source>
</evidence>
<organism evidence="9 10">
    <name type="scientific">Puccinia sorghi</name>
    <dbReference type="NCBI Taxonomy" id="27349"/>
    <lineage>
        <taxon>Eukaryota</taxon>
        <taxon>Fungi</taxon>
        <taxon>Dikarya</taxon>
        <taxon>Basidiomycota</taxon>
        <taxon>Pucciniomycotina</taxon>
        <taxon>Pucciniomycetes</taxon>
        <taxon>Pucciniales</taxon>
        <taxon>Pucciniaceae</taxon>
        <taxon>Puccinia</taxon>
    </lineage>
</organism>
<evidence type="ECO:0000313" key="10">
    <source>
        <dbReference type="Proteomes" id="UP000037035"/>
    </source>
</evidence>
<accession>A0A0L6V8M0</accession>
<dbReference type="GO" id="GO:0000127">
    <property type="term" value="C:transcription factor TFIIIC complex"/>
    <property type="evidence" value="ECO:0007669"/>
    <property type="project" value="InterPro"/>
</dbReference>
<dbReference type="InterPro" id="IPR041499">
    <property type="entry name" value="Tfc1/Sfc1_N"/>
</dbReference>
<dbReference type="InterPro" id="IPR019136">
    <property type="entry name" value="TF_IIIC_su-5_HTH"/>
</dbReference>
<evidence type="ECO:0000256" key="6">
    <source>
        <dbReference type="SAM" id="Phobius"/>
    </source>
</evidence>
<dbReference type="GO" id="GO:0001003">
    <property type="term" value="F:RNA polymerase III type 2 promoter sequence-specific DNA binding"/>
    <property type="evidence" value="ECO:0007669"/>
    <property type="project" value="TreeGrafter"/>
</dbReference>
<evidence type="ECO:0000313" key="9">
    <source>
        <dbReference type="EMBL" id="KNZ57118.1"/>
    </source>
</evidence>
<keyword evidence="4" id="KW-0539">Nucleus</keyword>
<keyword evidence="10" id="KW-1185">Reference proteome</keyword>
<dbReference type="PANTHER" id="PTHR13230:SF5">
    <property type="entry name" value="GENERAL TRANSCRIPTION FACTOR 3C POLYPEPTIDE 5"/>
    <property type="match status" value="1"/>
</dbReference>
<dbReference type="VEuPathDB" id="FungiDB:VP01_2237g5"/>
<dbReference type="InterPro" id="IPR042536">
    <property type="entry name" value="TFIIIC_tauA_Sfc1"/>
</dbReference>
<keyword evidence="6" id="KW-1133">Transmembrane helix</keyword>
<dbReference type="InterPro" id="IPR040454">
    <property type="entry name" value="TF_IIIC_Tfc1/Sfc1"/>
</dbReference>
<dbReference type="GO" id="GO:0001002">
    <property type="term" value="F:RNA polymerase III type 1 promoter sequence-specific DNA binding"/>
    <property type="evidence" value="ECO:0007669"/>
    <property type="project" value="TreeGrafter"/>
</dbReference>
<name>A0A0L6V8M0_9BASI</name>
<feature type="region of interest" description="Disordered" evidence="5">
    <location>
        <begin position="470"/>
        <end position="534"/>
    </location>
</feature>
<comment type="subcellular location">
    <subcellularLocation>
        <location evidence="1">Nucleus</location>
    </subcellularLocation>
</comment>
<feature type="domain" description="Transcription factor IIIC subunit 5 HTH" evidence="7">
    <location>
        <begin position="235"/>
        <end position="327"/>
    </location>
</feature>